<dbReference type="EMBL" id="JATAAI010000009">
    <property type="protein sequence ID" value="KAK1743174.1"/>
    <property type="molecule type" value="Genomic_DNA"/>
</dbReference>
<sequence length="390" mass="43114">MSVGISPFTPRLYPLNTLSQTHKSTWRMEDNMKMVMMNLTSSNMLYLAAAAVLSCSWQMTSAFQTISVLPITSVSSRSALFATPTKQLTPRQLQFWEDVEAGLVGIESFYEKQGYSMDRINTFCKRARGDLPLPEPAAAGHQPSEEHVDGLTASAFWDAAADASSFPWAAELEANAGVIIEEFEQKLLQTNTADSSLFSGDSAWQSNVMGTGWSAFRLQRLGVWNVENCASFPKTYDLLRELNIPLAVRGVCFARQTPGSGVAPHSDGRNFILTSHLGLKVPDGCWIKVGEEQRSWEEGKLTTLDTSFEHSTGNPTDSDRHVLIIDFWHPDLTAAECAGLEFIYDLRNKFESGEIPFRQPKAKPQEEDDDDEEEGQGLAGLWKVLTGGGD</sequence>
<gene>
    <name evidence="6" type="ORF">QTG54_005795</name>
</gene>
<comment type="caution">
    <text evidence="6">The sequence shown here is derived from an EMBL/GenBank/DDBJ whole genome shotgun (WGS) entry which is preliminary data.</text>
</comment>
<feature type="region of interest" description="Disordered" evidence="4">
    <location>
        <begin position="355"/>
        <end position="390"/>
    </location>
</feature>
<feature type="compositionally biased region" description="Acidic residues" evidence="4">
    <location>
        <begin position="366"/>
        <end position="375"/>
    </location>
</feature>
<evidence type="ECO:0000313" key="7">
    <source>
        <dbReference type="Proteomes" id="UP001224775"/>
    </source>
</evidence>
<dbReference type="InterPro" id="IPR051821">
    <property type="entry name" value="Asp/Asn_beta-hydroxylase"/>
</dbReference>
<dbReference type="GO" id="GO:0062101">
    <property type="term" value="F:peptidyl-aspartic acid 3-dioxygenase activity"/>
    <property type="evidence" value="ECO:0007669"/>
    <property type="project" value="UniProtKB-EC"/>
</dbReference>
<reference evidence="6" key="1">
    <citation type="submission" date="2023-06" db="EMBL/GenBank/DDBJ databases">
        <title>Survivors Of The Sea: Transcriptome response of Skeletonema marinoi to long-term dormancy.</title>
        <authorList>
            <person name="Pinder M.I.M."/>
            <person name="Kourtchenko O."/>
            <person name="Robertson E.K."/>
            <person name="Larsson T."/>
            <person name="Maumus F."/>
            <person name="Osuna-Cruz C.M."/>
            <person name="Vancaester E."/>
            <person name="Stenow R."/>
            <person name="Vandepoele K."/>
            <person name="Ploug H."/>
            <person name="Bruchert V."/>
            <person name="Godhe A."/>
            <person name="Topel M."/>
        </authorList>
    </citation>
    <scope>NUCLEOTIDE SEQUENCE</scope>
    <source>
        <strain evidence="6">R05AC</strain>
    </source>
</reference>
<proteinExistence type="inferred from homology"/>
<dbReference type="SUPFAM" id="SSF51197">
    <property type="entry name" value="Clavaminate synthase-like"/>
    <property type="match status" value="1"/>
</dbReference>
<evidence type="ECO:0000256" key="2">
    <source>
        <dbReference type="ARBA" id="ARBA00022964"/>
    </source>
</evidence>
<evidence type="ECO:0000259" key="5">
    <source>
        <dbReference type="Pfam" id="PF05118"/>
    </source>
</evidence>
<dbReference type="GO" id="GO:0016020">
    <property type="term" value="C:membrane"/>
    <property type="evidence" value="ECO:0007669"/>
    <property type="project" value="TreeGrafter"/>
</dbReference>
<protein>
    <submittedName>
        <fullName evidence="6">Aspartyl/asparaginyl beta-hydroxylase</fullName>
        <ecNumber evidence="6">1.14.11.16</ecNumber>
    </submittedName>
</protein>
<name>A0AAD9DEH0_9STRA</name>
<organism evidence="6 7">
    <name type="scientific">Skeletonema marinoi</name>
    <dbReference type="NCBI Taxonomy" id="267567"/>
    <lineage>
        <taxon>Eukaryota</taxon>
        <taxon>Sar</taxon>
        <taxon>Stramenopiles</taxon>
        <taxon>Ochrophyta</taxon>
        <taxon>Bacillariophyta</taxon>
        <taxon>Coscinodiscophyceae</taxon>
        <taxon>Thalassiosirophycidae</taxon>
        <taxon>Thalassiosirales</taxon>
        <taxon>Skeletonemataceae</taxon>
        <taxon>Skeletonema</taxon>
        <taxon>Skeletonema marinoi-dohrnii complex</taxon>
    </lineage>
</organism>
<dbReference type="PANTHER" id="PTHR46332:SF5">
    <property type="entry name" value="ASPARTATE BETA-HYDROXYLASE DOMAIN CONTAINING 2"/>
    <property type="match status" value="1"/>
</dbReference>
<evidence type="ECO:0000256" key="1">
    <source>
        <dbReference type="ARBA" id="ARBA00007730"/>
    </source>
</evidence>
<dbReference type="EC" id="1.14.11.16" evidence="6"/>
<dbReference type="InterPro" id="IPR007803">
    <property type="entry name" value="Asp/Arg/Pro-Hydrxlase"/>
</dbReference>
<evidence type="ECO:0000256" key="4">
    <source>
        <dbReference type="SAM" id="MobiDB-lite"/>
    </source>
</evidence>
<dbReference type="Pfam" id="PF05118">
    <property type="entry name" value="Asp_Arg_Hydrox"/>
    <property type="match status" value="1"/>
</dbReference>
<keyword evidence="7" id="KW-1185">Reference proteome</keyword>
<keyword evidence="2" id="KW-0223">Dioxygenase</keyword>
<evidence type="ECO:0000313" key="6">
    <source>
        <dbReference type="EMBL" id="KAK1743174.1"/>
    </source>
</evidence>
<dbReference type="Gene3D" id="2.60.120.330">
    <property type="entry name" value="B-lactam Antibiotic, Isopenicillin N Synthase, Chain"/>
    <property type="match status" value="1"/>
</dbReference>
<dbReference type="InterPro" id="IPR027443">
    <property type="entry name" value="IPNS-like_sf"/>
</dbReference>
<keyword evidence="3 6" id="KW-0560">Oxidoreductase</keyword>
<dbReference type="Proteomes" id="UP001224775">
    <property type="component" value="Unassembled WGS sequence"/>
</dbReference>
<dbReference type="AlphaFoldDB" id="A0AAD9DEH0"/>
<comment type="similarity">
    <text evidence="1">Belongs to the aspartyl/asparaginyl beta-hydroxylase family.</text>
</comment>
<evidence type="ECO:0000256" key="3">
    <source>
        <dbReference type="ARBA" id="ARBA00023002"/>
    </source>
</evidence>
<accession>A0AAD9DEH0</accession>
<dbReference type="PANTHER" id="PTHR46332">
    <property type="entry name" value="ASPARTATE BETA-HYDROXYLASE DOMAIN-CONTAINING PROTEIN 2"/>
    <property type="match status" value="1"/>
</dbReference>
<feature type="domain" description="Aspartyl/asparaginy/proline hydroxylase" evidence="5">
    <location>
        <begin position="174"/>
        <end position="330"/>
    </location>
</feature>